<evidence type="ECO:0000313" key="3">
    <source>
        <dbReference type="EMBL" id="MBD8006537.1"/>
    </source>
</evidence>
<dbReference type="SUPFAM" id="SSF56349">
    <property type="entry name" value="DNA breaking-rejoining enzymes"/>
    <property type="match status" value="1"/>
</dbReference>
<accession>A0ABR8VP56</accession>
<evidence type="ECO:0000256" key="1">
    <source>
        <dbReference type="ARBA" id="ARBA00023172"/>
    </source>
</evidence>
<dbReference type="InterPro" id="IPR002104">
    <property type="entry name" value="Integrase_catalytic"/>
</dbReference>
<feature type="domain" description="Tyr recombinase" evidence="2">
    <location>
        <begin position="1"/>
        <end position="131"/>
    </location>
</feature>
<dbReference type="PROSITE" id="PS51898">
    <property type="entry name" value="TYR_RECOMBINASE"/>
    <property type="match status" value="1"/>
</dbReference>
<dbReference type="EMBL" id="JACSPV010000032">
    <property type="protein sequence ID" value="MBD8006537.1"/>
    <property type="molecule type" value="Genomic_DNA"/>
</dbReference>
<dbReference type="InterPro" id="IPR013762">
    <property type="entry name" value="Integrase-like_cat_sf"/>
</dbReference>
<dbReference type="Gene3D" id="1.10.443.10">
    <property type="entry name" value="Intergrase catalytic core"/>
    <property type="match status" value="1"/>
</dbReference>
<dbReference type="InterPro" id="IPR011010">
    <property type="entry name" value="DNA_brk_join_enz"/>
</dbReference>
<evidence type="ECO:0000259" key="2">
    <source>
        <dbReference type="PROSITE" id="PS51898"/>
    </source>
</evidence>
<gene>
    <name evidence="3" type="ORF">H9631_15770</name>
</gene>
<keyword evidence="4" id="KW-1185">Reference proteome</keyword>
<evidence type="ECO:0000313" key="4">
    <source>
        <dbReference type="Proteomes" id="UP000648182"/>
    </source>
</evidence>
<proteinExistence type="predicted"/>
<dbReference type="Pfam" id="PF00589">
    <property type="entry name" value="Phage_integrase"/>
    <property type="match status" value="1"/>
</dbReference>
<protein>
    <submittedName>
        <fullName evidence="3">Tyrosine-type recombinase/integrase</fullName>
    </submittedName>
</protein>
<keyword evidence="1" id="KW-0233">DNA recombination</keyword>
<dbReference type="Proteomes" id="UP000648182">
    <property type="component" value="Unassembled WGS sequence"/>
</dbReference>
<comment type="caution">
    <text evidence="3">The sequence shown here is derived from an EMBL/GenBank/DDBJ whole genome shotgun (WGS) entry which is preliminary data.</text>
</comment>
<organism evidence="3 4">
    <name type="scientific">Bacillus norwichensis</name>
    <dbReference type="NCBI Taxonomy" id="2762217"/>
    <lineage>
        <taxon>Bacteria</taxon>
        <taxon>Bacillati</taxon>
        <taxon>Bacillota</taxon>
        <taxon>Bacilli</taxon>
        <taxon>Bacillales</taxon>
        <taxon>Bacillaceae</taxon>
        <taxon>Bacillus</taxon>
    </lineage>
</organism>
<sequence length="146" mass="16942">MKETTKTGETGERIIGLDDFTVEKLKEWLHIRNTWIVGIKERPVFLFINPIGEFIKIPNYAGALKTLCNRNKITHTTPHMFRHTHETIMWEAGISDLNYIGGRLGDVDKTILLETYGHMSNRSAQLNNEKINEFMKNWSRKLEGIN</sequence>
<reference evidence="3 4" key="1">
    <citation type="submission" date="2020-08" db="EMBL/GenBank/DDBJ databases">
        <title>A Genomic Blueprint of the Chicken Gut Microbiome.</title>
        <authorList>
            <person name="Gilroy R."/>
            <person name="Ravi A."/>
            <person name="Getino M."/>
            <person name="Pursley I."/>
            <person name="Horton D.L."/>
            <person name="Alikhan N.-F."/>
            <person name="Baker D."/>
            <person name="Gharbi K."/>
            <person name="Hall N."/>
            <person name="Watson M."/>
            <person name="Adriaenssens E.M."/>
            <person name="Foster-Nyarko E."/>
            <person name="Jarju S."/>
            <person name="Secka A."/>
            <person name="Antonio M."/>
            <person name="Oren A."/>
            <person name="Chaudhuri R."/>
            <person name="La Ragione R.M."/>
            <person name="Hildebrand F."/>
            <person name="Pallen M.J."/>
        </authorList>
    </citation>
    <scope>NUCLEOTIDE SEQUENCE [LARGE SCALE GENOMIC DNA]</scope>
    <source>
        <strain evidence="3 4">Sa1BUA2</strain>
    </source>
</reference>
<name>A0ABR8VP56_9BACI</name>